<dbReference type="SUPFAM" id="SSF56747">
    <property type="entry name" value="Prim-pol domain"/>
    <property type="match status" value="1"/>
</dbReference>
<dbReference type="STRING" id="112413.SAMN05421854_11086"/>
<name>A0A1I5X7V9_9PSEU</name>
<evidence type="ECO:0000313" key="4">
    <source>
        <dbReference type="Proteomes" id="UP000199137"/>
    </source>
</evidence>
<dbReference type="InterPro" id="IPR015330">
    <property type="entry name" value="DNA_primase/pol_bifunc_N"/>
</dbReference>
<proteinExistence type="predicted"/>
<organism evidence="3 4">
    <name type="scientific">Amycolatopsis rubida</name>
    <dbReference type="NCBI Taxonomy" id="112413"/>
    <lineage>
        <taxon>Bacteria</taxon>
        <taxon>Bacillati</taxon>
        <taxon>Actinomycetota</taxon>
        <taxon>Actinomycetes</taxon>
        <taxon>Pseudonocardiales</taxon>
        <taxon>Pseudonocardiaceae</taxon>
        <taxon>Amycolatopsis</taxon>
    </lineage>
</organism>
<dbReference type="Proteomes" id="UP000199137">
    <property type="component" value="Unassembled WGS sequence"/>
</dbReference>
<accession>A0A1I5X7V9</accession>
<dbReference type="Pfam" id="PF09250">
    <property type="entry name" value="Prim-Pol"/>
    <property type="match status" value="1"/>
</dbReference>
<protein>
    <submittedName>
        <fullName evidence="3">Bifunctional DNA primase/polymerase, N-terminal</fullName>
    </submittedName>
</protein>
<evidence type="ECO:0000259" key="2">
    <source>
        <dbReference type="SMART" id="SM00943"/>
    </source>
</evidence>
<dbReference type="SMART" id="SM00943">
    <property type="entry name" value="Prim-Pol"/>
    <property type="match status" value="1"/>
</dbReference>
<dbReference type="CDD" id="cd04859">
    <property type="entry name" value="Prim_Pol"/>
    <property type="match status" value="1"/>
</dbReference>
<feature type="region of interest" description="Disordered" evidence="1">
    <location>
        <begin position="115"/>
        <end position="134"/>
    </location>
</feature>
<dbReference type="EMBL" id="FOWC01000010">
    <property type="protein sequence ID" value="SFQ28060.1"/>
    <property type="molecule type" value="Genomic_DNA"/>
</dbReference>
<gene>
    <name evidence="3" type="ORF">SAMN05421854_11086</name>
</gene>
<reference evidence="4" key="1">
    <citation type="submission" date="2016-10" db="EMBL/GenBank/DDBJ databases">
        <authorList>
            <person name="Varghese N."/>
            <person name="Submissions S."/>
        </authorList>
    </citation>
    <scope>NUCLEOTIDE SEQUENCE [LARGE SCALE GENOMIC DNA]</scope>
    <source>
        <strain evidence="4">DSM 44637</strain>
    </source>
</reference>
<feature type="domain" description="DNA primase/polymerase bifunctional N-terminal" evidence="2">
    <location>
        <begin position="7"/>
        <end position="167"/>
    </location>
</feature>
<evidence type="ECO:0000313" key="3">
    <source>
        <dbReference type="EMBL" id="SFQ28060.1"/>
    </source>
</evidence>
<sequence length="183" mass="19261">MSIPDPFDAAARGLAVFAIPPGGNRPAEPGWQQRATSDPAVLRRIWRPGDNIGVGCWRSGVVGLDLDDNGVDSLAALCATHGQPWPKTLAVATPSGGQHRHLYYRCPPGRIVLSSSGRHSPLGPGIDVRGPGRGGRGGYLVGPGSLRAGGRYEIVDPRPIAVLPRWLADVITANRATAKENRG</sequence>
<dbReference type="AlphaFoldDB" id="A0A1I5X7V9"/>
<evidence type="ECO:0000256" key="1">
    <source>
        <dbReference type="SAM" id="MobiDB-lite"/>
    </source>
</evidence>